<dbReference type="Gene3D" id="3.10.20.410">
    <property type="match status" value="1"/>
</dbReference>
<dbReference type="Pfam" id="PF00577">
    <property type="entry name" value="Usher"/>
    <property type="match status" value="1"/>
</dbReference>
<evidence type="ECO:0000256" key="1">
    <source>
        <dbReference type="ARBA" id="ARBA00004571"/>
    </source>
</evidence>
<dbReference type="InterPro" id="IPR025885">
    <property type="entry name" value="PapC_N"/>
</dbReference>
<dbReference type="InterPro" id="IPR042186">
    <property type="entry name" value="FimD_plug_dom"/>
</dbReference>
<evidence type="ECO:0000256" key="9">
    <source>
        <dbReference type="RuleBase" id="RU003884"/>
    </source>
</evidence>
<organism evidence="13">
    <name type="scientific">Salmonella enterica subsp. enterica serovar Koketime</name>
    <dbReference type="NCBI Taxonomy" id="2564632"/>
    <lineage>
        <taxon>Bacteria</taxon>
        <taxon>Pseudomonadati</taxon>
        <taxon>Pseudomonadota</taxon>
        <taxon>Gammaproteobacteria</taxon>
        <taxon>Enterobacterales</taxon>
        <taxon>Enterobacteriaceae</taxon>
        <taxon>Salmonella</taxon>
    </lineage>
</organism>
<proteinExistence type="inferred from homology"/>
<reference evidence="13" key="1">
    <citation type="submission" date="2019-02" db="EMBL/GenBank/DDBJ databases">
        <authorList>
            <person name="Ashton P.M."/>
            <person name="Dallman T."/>
            <person name="Nair S."/>
            <person name="De Pinna E."/>
            <person name="Peters T."/>
            <person name="Grant K."/>
        </authorList>
    </citation>
    <scope>NUCLEOTIDE SEQUENCE</scope>
    <source>
        <strain evidence="13">446642</strain>
    </source>
</reference>
<dbReference type="InterPro" id="IPR037224">
    <property type="entry name" value="PapC_N_sf"/>
</dbReference>
<evidence type="ECO:0000256" key="5">
    <source>
        <dbReference type="ARBA" id="ARBA00022692"/>
    </source>
</evidence>
<evidence type="ECO:0000256" key="2">
    <source>
        <dbReference type="ARBA" id="ARBA00008064"/>
    </source>
</evidence>
<evidence type="ECO:0000259" key="11">
    <source>
        <dbReference type="Pfam" id="PF13953"/>
    </source>
</evidence>
<feature type="domain" description="PapC N-terminal" evidence="12">
    <location>
        <begin position="44"/>
        <end position="179"/>
    </location>
</feature>
<keyword evidence="7 9" id="KW-0472">Membrane</keyword>
<evidence type="ECO:0000256" key="8">
    <source>
        <dbReference type="ARBA" id="ARBA00023237"/>
    </source>
</evidence>
<evidence type="ECO:0000256" key="10">
    <source>
        <dbReference type="SAM" id="SignalP"/>
    </source>
</evidence>
<dbReference type="GO" id="GO:0015473">
    <property type="term" value="F:fimbrial usher porin activity"/>
    <property type="evidence" value="ECO:0007669"/>
    <property type="project" value="InterPro"/>
</dbReference>
<feature type="chain" id="PRO_5023890900" evidence="10">
    <location>
        <begin position="24"/>
        <end position="824"/>
    </location>
</feature>
<comment type="subcellular location">
    <subcellularLocation>
        <location evidence="1 9">Cell outer membrane</location>
        <topology evidence="1 9">Multi-pass membrane protein</topology>
    </subcellularLocation>
</comment>
<keyword evidence="5 9" id="KW-0812">Transmembrane</keyword>
<evidence type="ECO:0000256" key="3">
    <source>
        <dbReference type="ARBA" id="ARBA00022448"/>
    </source>
</evidence>
<dbReference type="EMBL" id="AAIJKB010000004">
    <property type="protein sequence ID" value="ECE8853765.1"/>
    <property type="molecule type" value="Genomic_DNA"/>
</dbReference>
<dbReference type="GO" id="GO:0009297">
    <property type="term" value="P:pilus assembly"/>
    <property type="evidence" value="ECO:0007669"/>
    <property type="project" value="InterPro"/>
</dbReference>
<dbReference type="PANTHER" id="PTHR30451:SF8">
    <property type="entry name" value="FIMBRIAL USHER PROTEIN"/>
    <property type="match status" value="1"/>
</dbReference>
<dbReference type="PANTHER" id="PTHR30451">
    <property type="entry name" value="OUTER MEMBRANE USHER PROTEIN"/>
    <property type="match status" value="1"/>
</dbReference>
<dbReference type="AlphaFoldDB" id="A0A5I0BFH9"/>
<dbReference type="InterPro" id="IPR018030">
    <property type="entry name" value="Fimbrial_membr_usher_CS"/>
</dbReference>
<dbReference type="PROSITE" id="PS01151">
    <property type="entry name" value="FIMBRIAL_USHER"/>
    <property type="match status" value="1"/>
</dbReference>
<dbReference type="Pfam" id="PF13954">
    <property type="entry name" value="PapC_N"/>
    <property type="match status" value="1"/>
</dbReference>
<dbReference type="InterPro" id="IPR043142">
    <property type="entry name" value="PapC-like_C_sf"/>
</dbReference>
<evidence type="ECO:0000313" key="13">
    <source>
        <dbReference type="EMBL" id="ECE8853765.1"/>
    </source>
</evidence>
<dbReference type="Gene3D" id="2.60.40.2070">
    <property type="match status" value="1"/>
</dbReference>
<feature type="domain" description="PapC-like C-terminal" evidence="11">
    <location>
        <begin position="742"/>
        <end position="806"/>
    </location>
</feature>
<dbReference type="SUPFAM" id="SSF141729">
    <property type="entry name" value="FimD N-terminal domain-like"/>
    <property type="match status" value="1"/>
</dbReference>
<keyword evidence="3 9" id="KW-0813">Transport</keyword>
<comment type="similarity">
    <text evidence="2 9">Belongs to the fimbrial export usher family.</text>
</comment>
<evidence type="ECO:0000256" key="4">
    <source>
        <dbReference type="ARBA" id="ARBA00022452"/>
    </source>
</evidence>
<keyword evidence="8 9" id="KW-0998">Cell outer membrane</keyword>
<dbReference type="GO" id="GO:0009279">
    <property type="term" value="C:cell outer membrane"/>
    <property type="evidence" value="ECO:0007669"/>
    <property type="project" value="UniProtKB-SubCell"/>
</dbReference>
<protein>
    <submittedName>
        <fullName evidence="13">Fimbrial protein</fullName>
    </submittedName>
</protein>
<evidence type="ECO:0000256" key="6">
    <source>
        <dbReference type="ARBA" id="ARBA00022729"/>
    </source>
</evidence>
<accession>A0A5I0BFH9</accession>
<name>A0A5I0BFH9_SALET</name>
<evidence type="ECO:0000259" key="12">
    <source>
        <dbReference type="Pfam" id="PF13954"/>
    </source>
</evidence>
<comment type="caution">
    <text evidence="13">The sequence shown here is derived from an EMBL/GenBank/DDBJ whole genome shotgun (WGS) entry which is preliminary data.</text>
</comment>
<dbReference type="Pfam" id="PF13953">
    <property type="entry name" value="PapC_C"/>
    <property type="match status" value="1"/>
</dbReference>
<keyword evidence="9" id="KW-1029">Fimbrium biogenesis</keyword>
<gene>
    <name evidence="13" type="ORF">EWG69_06095</name>
</gene>
<feature type="signal peptide" evidence="10">
    <location>
        <begin position="1"/>
        <end position="23"/>
    </location>
</feature>
<keyword evidence="4" id="KW-1134">Transmembrane beta strand</keyword>
<dbReference type="Gene3D" id="2.60.40.2610">
    <property type="entry name" value="Outer membrane usher protein FimD, plug domain"/>
    <property type="match status" value="1"/>
</dbReference>
<dbReference type="NCBIfam" id="NF011832">
    <property type="entry name" value="PRK15304.1"/>
    <property type="match status" value="1"/>
</dbReference>
<evidence type="ECO:0000256" key="7">
    <source>
        <dbReference type="ARBA" id="ARBA00023136"/>
    </source>
</evidence>
<dbReference type="PROSITE" id="PS51257">
    <property type="entry name" value="PROKAR_LIPOPROTEIN"/>
    <property type="match status" value="1"/>
</dbReference>
<dbReference type="InterPro" id="IPR000015">
    <property type="entry name" value="Fimb_usher"/>
</dbReference>
<keyword evidence="6 10" id="KW-0732">Signal</keyword>
<sequence length="824" mass="88962">MKNGFYSGVYLYPLLAISSCTFAATLPASLSGGSSAQNMELASFDTTTLKSRGISPEVAEYFAHGARFAPGMQKVSLIINGNEKGDISLFFNESGAPCFDKEFSEYAGLKVTDAVMENRGDAQEHICYDYVSAWPGSIVTLKPGQEKVELVVPQEALENANKPKNYRTGGTAALLNYNMFTSQSHYSGGSSDYNQGTFEAGLNMADWLARSQFIVSDSDGEKESSVLYGYVQHTFAGIEKTMQAGAINVQNTPFSLSGINGVQLTPESALKGDVGSGVTVTGIARSDQARVEIRQNGVLIMSTLVPAGPFTLTDVPIANTNTDLQVAIKETNGASSQFTVPAANLAGARLQAPEGWSFAAGSLRDVDTDYHKPWLITATNSWQVSQRMNVSLGAMTAEKYQSLAASTNVVPTKDLSFYTTTLGAWDQRNDHTGNQFQIGANYRLPWNMAVNLSATHNTAGYRSLVDTLQDDNEASGVKNSYSAGLSWSNAYLGSLSFSLSQSEGFDSDSDARQTMLTWGKSFKYASLNASWQHALSTPDSDNDDYRDDDTFYVSISIPFGGHSVQSYMRDDGEKTRYGLQANGPLTSHSNYSVTAEKGEEDSDKYVAAGVSSNLHYTSLSLNASKTGDDFKNYSANMSGGIVAHGHGVTLSPYQIQDTFSVVSFNDNVSGIEVSTPQGPVWTDFWGQAISASATPYKVNTLEVNTETLPGNIDINNGIKKLTPGHGSVTSVNFGVIRVRRAMLTLRLPDGKPIPKGDVLVDAKNQYVTTAVEDGLVFISDVDATPDIYAKVDQQGHLCRVQFTLDEQDSETSFYQKADATCQRQ</sequence>
<dbReference type="InterPro" id="IPR025949">
    <property type="entry name" value="PapC-like_C"/>
</dbReference>
<dbReference type="Gene3D" id="2.60.40.3110">
    <property type="match status" value="1"/>
</dbReference>